<keyword evidence="4" id="KW-0769">Symport</keyword>
<evidence type="ECO:0000256" key="6">
    <source>
        <dbReference type="ARBA" id="ARBA00023136"/>
    </source>
</evidence>
<reference evidence="8 9" key="1">
    <citation type="journal article" date="2015" name="Nat. Commun.">
        <title>Outbred genome sequencing and CRISPR/Cas9 gene editing in butterflies.</title>
        <authorList>
            <person name="Li X."/>
            <person name="Fan D."/>
            <person name="Zhang W."/>
            <person name="Liu G."/>
            <person name="Zhang L."/>
            <person name="Zhao L."/>
            <person name="Fang X."/>
            <person name="Chen L."/>
            <person name="Dong Y."/>
            <person name="Chen Y."/>
            <person name="Ding Y."/>
            <person name="Zhao R."/>
            <person name="Feng M."/>
            <person name="Zhu Y."/>
            <person name="Feng Y."/>
            <person name="Jiang X."/>
            <person name="Zhu D."/>
            <person name="Xiang H."/>
            <person name="Feng X."/>
            <person name="Li S."/>
            <person name="Wang J."/>
            <person name="Zhang G."/>
            <person name="Kronforst M.R."/>
            <person name="Wang W."/>
        </authorList>
    </citation>
    <scope>NUCLEOTIDE SEQUENCE [LARGE SCALE GENOMIC DNA]</scope>
    <source>
        <strain evidence="8">Ya'a_city_454_Pm</strain>
        <tissue evidence="8">Whole body</tissue>
    </source>
</reference>
<dbReference type="InParanoid" id="A0A0N1PKD2"/>
<dbReference type="InterPro" id="IPR036259">
    <property type="entry name" value="MFS_trans_sf"/>
</dbReference>
<dbReference type="SUPFAM" id="SSF103473">
    <property type="entry name" value="MFS general substrate transporter"/>
    <property type="match status" value="1"/>
</dbReference>
<keyword evidence="5 7" id="KW-1133">Transmembrane helix</keyword>
<evidence type="ECO:0000256" key="5">
    <source>
        <dbReference type="ARBA" id="ARBA00022989"/>
    </source>
</evidence>
<dbReference type="PANTHER" id="PTHR11662">
    <property type="entry name" value="SOLUTE CARRIER FAMILY 17"/>
    <property type="match status" value="1"/>
</dbReference>
<organism evidence="8 9">
    <name type="scientific">Papilio machaon</name>
    <name type="common">Old World swallowtail butterfly</name>
    <dbReference type="NCBI Taxonomy" id="76193"/>
    <lineage>
        <taxon>Eukaryota</taxon>
        <taxon>Metazoa</taxon>
        <taxon>Ecdysozoa</taxon>
        <taxon>Arthropoda</taxon>
        <taxon>Hexapoda</taxon>
        <taxon>Insecta</taxon>
        <taxon>Pterygota</taxon>
        <taxon>Neoptera</taxon>
        <taxon>Endopterygota</taxon>
        <taxon>Lepidoptera</taxon>
        <taxon>Glossata</taxon>
        <taxon>Ditrysia</taxon>
        <taxon>Papilionoidea</taxon>
        <taxon>Papilionidae</taxon>
        <taxon>Papilioninae</taxon>
        <taxon>Papilio</taxon>
    </lineage>
</organism>
<name>A0A0N1PKD2_PAPMA</name>
<feature type="transmembrane region" description="Helical" evidence="7">
    <location>
        <begin position="48"/>
        <end position="69"/>
    </location>
</feature>
<evidence type="ECO:0000313" key="9">
    <source>
        <dbReference type="Proteomes" id="UP000053240"/>
    </source>
</evidence>
<evidence type="ECO:0000256" key="2">
    <source>
        <dbReference type="ARBA" id="ARBA00022448"/>
    </source>
</evidence>
<sequence length="100" mass="11330">MLTSPPVWAIVVAHFSENWGFYTLLTFLPTFMKDVFKFETSSAGWVSALPYLAMALVLQVAGHLADCLLRRGTFSRTNIRKIFNCGAFLSQVGERRWLRG</sequence>
<feature type="transmembrane region" description="Helical" evidence="7">
    <location>
        <begin position="7"/>
        <end position="28"/>
    </location>
</feature>
<keyword evidence="2" id="KW-0813">Transport</keyword>
<dbReference type="FunFam" id="1.20.1250.20:FF:000003">
    <property type="entry name" value="Solute carrier family 17 member 3"/>
    <property type="match status" value="1"/>
</dbReference>
<dbReference type="Gene3D" id="1.20.1250.20">
    <property type="entry name" value="MFS general substrate transporter like domains"/>
    <property type="match status" value="1"/>
</dbReference>
<evidence type="ECO:0000256" key="4">
    <source>
        <dbReference type="ARBA" id="ARBA00022847"/>
    </source>
</evidence>
<dbReference type="Proteomes" id="UP000053240">
    <property type="component" value="Unassembled WGS sequence"/>
</dbReference>
<dbReference type="GO" id="GO:0006820">
    <property type="term" value="P:monoatomic anion transport"/>
    <property type="evidence" value="ECO:0007669"/>
    <property type="project" value="TreeGrafter"/>
</dbReference>
<keyword evidence="3 7" id="KW-0812">Transmembrane</keyword>
<accession>A0A0N1PKD2</accession>
<dbReference type="InterPro" id="IPR050382">
    <property type="entry name" value="MFS_Na/Anion_cotransporter"/>
</dbReference>
<dbReference type="AlphaFoldDB" id="A0A0N1PKD2"/>
<evidence type="ECO:0000313" key="8">
    <source>
        <dbReference type="EMBL" id="KPJ21293.1"/>
    </source>
</evidence>
<keyword evidence="9" id="KW-1185">Reference proteome</keyword>
<dbReference type="EMBL" id="LADJ01035535">
    <property type="protein sequence ID" value="KPJ21293.1"/>
    <property type="molecule type" value="Genomic_DNA"/>
</dbReference>
<dbReference type="GO" id="GO:0015293">
    <property type="term" value="F:symporter activity"/>
    <property type="evidence" value="ECO:0007669"/>
    <property type="project" value="UniProtKB-KW"/>
</dbReference>
<dbReference type="STRING" id="76193.A0A0N1PKD2"/>
<evidence type="ECO:0000256" key="7">
    <source>
        <dbReference type="SAM" id="Phobius"/>
    </source>
</evidence>
<comment type="subcellular location">
    <subcellularLocation>
        <location evidence="1">Membrane</location>
        <topology evidence="1">Multi-pass membrane protein</topology>
    </subcellularLocation>
</comment>
<proteinExistence type="predicted"/>
<evidence type="ECO:0000256" key="1">
    <source>
        <dbReference type="ARBA" id="ARBA00004141"/>
    </source>
</evidence>
<comment type="caution">
    <text evidence="8">The sequence shown here is derived from an EMBL/GenBank/DDBJ whole genome shotgun (WGS) entry which is preliminary data.</text>
</comment>
<protein>
    <submittedName>
        <fullName evidence="8">Vesicular glutamate transporter 1</fullName>
    </submittedName>
</protein>
<keyword evidence="6 7" id="KW-0472">Membrane</keyword>
<gene>
    <name evidence="8" type="ORF">RR48_00184</name>
</gene>
<evidence type="ECO:0000256" key="3">
    <source>
        <dbReference type="ARBA" id="ARBA00022692"/>
    </source>
</evidence>
<dbReference type="GO" id="GO:0016020">
    <property type="term" value="C:membrane"/>
    <property type="evidence" value="ECO:0007669"/>
    <property type="project" value="UniProtKB-SubCell"/>
</dbReference>
<dbReference type="PANTHER" id="PTHR11662:SF455">
    <property type="entry name" value="GH23975P"/>
    <property type="match status" value="1"/>
</dbReference>